<dbReference type="AlphaFoldDB" id="A0A2T6ZZD5"/>
<dbReference type="InterPro" id="IPR027417">
    <property type="entry name" value="P-loop_NTPase"/>
</dbReference>
<dbReference type="Proteomes" id="UP000244722">
    <property type="component" value="Unassembled WGS sequence"/>
</dbReference>
<evidence type="ECO:0000313" key="1">
    <source>
        <dbReference type="EMBL" id="PUU80805.1"/>
    </source>
</evidence>
<comment type="caution">
    <text evidence="1">The sequence shown here is derived from an EMBL/GenBank/DDBJ whole genome shotgun (WGS) entry which is preliminary data.</text>
</comment>
<evidence type="ECO:0000313" key="2">
    <source>
        <dbReference type="Proteomes" id="UP000244722"/>
    </source>
</evidence>
<dbReference type="STRING" id="42251.A0A2T6ZZD5"/>
<reference evidence="1 2" key="1">
    <citation type="submission" date="2017-04" db="EMBL/GenBank/DDBJ databases">
        <title>Draft genome sequence of Tuber borchii Vittad., a whitish edible truffle.</title>
        <authorList>
            <consortium name="DOE Joint Genome Institute"/>
            <person name="Murat C."/>
            <person name="Kuo A."/>
            <person name="Barry K.W."/>
            <person name="Clum A."/>
            <person name="Dockter R.B."/>
            <person name="Fauchery L."/>
            <person name="Iotti M."/>
            <person name="Kohler A."/>
            <person name="Labutti K."/>
            <person name="Lindquist E.A."/>
            <person name="Lipzen A."/>
            <person name="Ohm R.A."/>
            <person name="Wang M."/>
            <person name="Grigoriev I.V."/>
            <person name="Zambonelli A."/>
            <person name="Martin F.M."/>
        </authorList>
    </citation>
    <scope>NUCLEOTIDE SEQUENCE [LARGE SCALE GENOMIC DNA]</scope>
    <source>
        <strain evidence="1 2">Tbo3840</strain>
    </source>
</reference>
<keyword evidence="2" id="KW-1185">Reference proteome</keyword>
<accession>A0A2T6ZZD5</accession>
<dbReference type="Gene3D" id="3.40.50.300">
    <property type="entry name" value="P-loop containing nucleotide triphosphate hydrolases"/>
    <property type="match status" value="1"/>
</dbReference>
<sequence length="74" mass="7966">MTALVVSPSYRRLNENRYFDEGEGQLLVLLGVDGSGKTATPAAIARLAAVDKDETRTNTAKNGRIGICPQNNVF</sequence>
<dbReference type="SUPFAM" id="SSF52540">
    <property type="entry name" value="P-loop containing nucleoside triphosphate hydrolases"/>
    <property type="match status" value="1"/>
</dbReference>
<dbReference type="EMBL" id="NESQ01000056">
    <property type="protein sequence ID" value="PUU80805.1"/>
    <property type="molecule type" value="Genomic_DNA"/>
</dbReference>
<proteinExistence type="predicted"/>
<protein>
    <submittedName>
        <fullName evidence="1">Uncharacterized protein</fullName>
    </submittedName>
</protein>
<organism evidence="1 2">
    <name type="scientific">Tuber borchii</name>
    <name type="common">White truffle</name>
    <dbReference type="NCBI Taxonomy" id="42251"/>
    <lineage>
        <taxon>Eukaryota</taxon>
        <taxon>Fungi</taxon>
        <taxon>Dikarya</taxon>
        <taxon>Ascomycota</taxon>
        <taxon>Pezizomycotina</taxon>
        <taxon>Pezizomycetes</taxon>
        <taxon>Pezizales</taxon>
        <taxon>Tuberaceae</taxon>
        <taxon>Tuber</taxon>
    </lineage>
</organism>
<gene>
    <name evidence="1" type="ORF">B9Z19DRAFT_1122928</name>
</gene>
<name>A0A2T6ZZD5_TUBBO</name>